<keyword evidence="5 6" id="KW-0472">Membrane</keyword>
<dbReference type="Pfam" id="PF14237">
    <property type="entry name" value="GYF_2"/>
    <property type="match status" value="1"/>
</dbReference>
<evidence type="ECO:0000313" key="10">
    <source>
        <dbReference type="Proteomes" id="UP000295645"/>
    </source>
</evidence>
<dbReference type="EMBL" id="SMCS01000007">
    <property type="protein sequence ID" value="TCV92431.1"/>
    <property type="molecule type" value="Genomic_DNA"/>
</dbReference>
<dbReference type="RefSeq" id="WP_132146003.1">
    <property type="nucleotide sequence ID" value="NZ_SMCS01000007.1"/>
</dbReference>
<keyword evidence="2" id="KW-1003">Cell membrane</keyword>
<feature type="transmembrane region" description="Helical" evidence="6">
    <location>
        <begin position="195"/>
        <end position="214"/>
    </location>
</feature>
<comment type="subcellular location">
    <subcellularLocation>
        <location evidence="1">Cell membrane</location>
        <topology evidence="1">Multi-pass membrane protein</topology>
    </subcellularLocation>
</comment>
<name>A0A4R3YJU1_9GAMM</name>
<evidence type="ECO:0000256" key="3">
    <source>
        <dbReference type="ARBA" id="ARBA00022692"/>
    </source>
</evidence>
<organism evidence="9 10">
    <name type="scientific">Luteibacter rhizovicinus</name>
    <dbReference type="NCBI Taxonomy" id="242606"/>
    <lineage>
        <taxon>Bacteria</taxon>
        <taxon>Pseudomonadati</taxon>
        <taxon>Pseudomonadota</taxon>
        <taxon>Gammaproteobacteria</taxon>
        <taxon>Lysobacterales</taxon>
        <taxon>Rhodanobacteraceae</taxon>
        <taxon>Luteibacter</taxon>
    </lineage>
</organism>
<feature type="domain" description="GYF" evidence="8">
    <location>
        <begin position="7"/>
        <end position="50"/>
    </location>
</feature>
<evidence type="ECO:0000259" key="7">
    <source>
        <dbReference type="Pfam" id="PF06271"/>
    </source>
</evidence>
<dbReference type="PANTHER" id="PTHR36115">
    <property type="entry name" value="PROLINE-RICH ANTIGEN HOMOLOG-RELATED"/>
    <property type="match status" value="1"/>
</dbReference>
<dbReference type="InterPro" id="IPR025640">
    <property type="entry name" value="GYF_2"/>
</dbReference>
<evidence type="ECO:0000256" key="2">
    <source>
        <dbReference type="ARBA" id="ARBA00022475"/>
    </source>
</evidence>
<protein>
    <submittedName>
        <fullName evidence="9">Putative RDD family membrane protein YckC</fullName>
    </submittedName>
</protein>
<accession>A0A4R3YJU1</accession>
<keyword evidence="10" id="KW-1185">Reference proteome</keyword>
<reference evidence="9 10" key="1">
    <citation type="submission" date="2019-03" db="EMBL/GenBank/DDBJ databases">
        <title>Above-ground endophytic microbial communities from plants in different locations in the United States.</title>
        <authorList>
            <person name="Frank C."/>
        </authorList>
    </citation>
    <scope>NUCLEOTIDE SEQUENCE [LARGE SCALE GENOMIC DNA]</scope>
    <source>
        <strain evidence="9 10">LP_13_YM</strain>
    </source>
</reference>
<sequence>MTKQVWIGRQGERLGPYTEDEVRAWLRDRTYRPDELGWYEGMTEWRPLGELFPDARPEPGPATAPPSPPPFLGITDVAEPLYAGFWLRFAAWVIDYLILLVPFTVIALSMGLAGAASHFMDVVGSDRVNAMSGYVAALRPISLATTIAGFIYYAAFECSKWQATPGKLAVGLRVTDMQGERLSFGRSIGRNAVRLVNVVIWLIPMICYLVAAWTERKQGVHDMLAGTLVLQGRVGEVAAAAPPYNGGGSFNA</sequence>
<dbReference type="GO" id="GO:0005886">
    <property type="term" value="C:plasma membrane"/>
    <property type="evidence" value="ECO:0007669"/>
    <property type="project" value="UniProtKB-SubCell"/>
</dbReference>
<dbReference type="Proteomes" id="UP000295645">
    <property type="component" value="Unassembled WGS sequence"/>
</dbReference>
<evidence type="ECO:0000256" key="1">
    <source>
        <dbReference type="ARBA" id="ARBA00004651"/>
    </source>
</evidence>
<evidence type="ECO:0000256" key="5">
    <source>
        <dbReference type="ARBA" id="ARBA00023136"/>
    </source>
</evidence>
<keyword evidence="3 6" id="KW-0812">Transmembrane</keyword>
<dbReference type="AlphaFoldDB" id="A0A4R3YJU1"/>
<feature type="domain" description="RDD" evidence="7">
    <location>
        <begin position="82"/>
        <end position="226"/>
    </location>
</feature>
<dbReference type="PANTHER" id="PTHR36115:SF9">
    <property type="entry name" value="LMO1584 PROTEIN"/>
    <property type="match status" value="1"/>
</dbReference>
<proteinExistence type="predicted"/>
<gene>
    <name evidence="9" type="ORF">EC912_107139</name>
</gene>
<evidence type="ECO:0000259" key="8">
    <source>
        <dbReference type="Pfam" id="PF14237"/>
    </source>
</evidence>
<dbReference type="Pfam" id="PF06271">
    <property type="entry name" value="RDD"/>
    <property type="match status" value="1"/>
</dbReference>
<feature type="transmembrane region" description="Helical" evidence="6">
    <location>
        <begin position="136"/>
        <end position="155"/>
    </location>
</feature>
<dbReference type="InterPro" id="IPR010432">
    <property type="entry name" value="RDD"/>
</dbReference>
<dbReference type="OrthoDB" id="9793824at2"/>
<comment type="caution">
    <text evidence="9">The sequence shown here is derived from an EMBL/GenBank/DDBJ whole genome shotgun (WGS) entry which is preliminary data.</text>
</comment>
<keyword evidence="4 6" id="KW-1133">Transmembrane helix</keyword>
<evidence type="ECO:0000256" key="4">
    <source>
        <dbReference type="ARBA" id="ARBA00022989"/>
    </source>
</evidence>
<evidence type="ECO:0000313" key="9">
    <source>
        <dbReference type="EMBL" id="TCV92431.1"/>
    </source>
</evidence>
<evidence type="ECO:0000256" key="6">
    <source>
        <dbReference type="SAM" id="Phobius"/>
    </source>
</evidence>
<dbReference type="InterPro" id="IPR051791">
    <property type="entry name" value="Pra-immunoreactive"/>
</dbReference>
<feature type="transmembrane region" description="Helical" evidence="6">
    <location>
        <begin position="96"/>
        <end position="116"/>
    </location>
</feature>